<dbReference type="InterPro" id="IPR000994">
    <property type="entry name" value="Pept_M24"/>
</dbReference>
<evidence type="ECO:0000259" key="8">
    <source>
        <dbReference type="SMART" id="SM01011"/>
    </source>
</evidence>
<dbReference type="Proteomes" id="UP000295726">
    <property type="component" value="Unassembled WGS sequence"/>
</dbReference>
<dbReference type="InterPro" id="IPR007865">
    <property type="entry name" value="Aminopep_P_N"/>
</dbReference>
<evidence type="ECO:0000313" key="10">
    <source>
        <dbReference type="Proteomes" id="UP000295726"/>
    </source>
</evidence>
<feature type="domain" description="Aminopeptidase P N-terminal" evidence="8">
    <location>
        <begin position="1"/>
        <end position="137"/>
    </location>
</feature>
<dbReference type="GO" id="GO:0030145">
    <property type="term" value="F:manganese ion binding"/>
    <property type="evidence" value="ECO:0007669"/>
    <property type="project" value="InterPro"/>
</dbReference>
<keyword evidence="5" id="KW-0479">Metal-binding</keyword>
<keyword evidence="7" id="KW-0464">Manganese</keyword>
<keyword evidence="10" id="KW-1185">Reference proteome</keyword>
<evidence type="ECO:0000256" key="2">
    <source>
        <dbReference type="ARBA" id="ARBA00001936"/>
    </source>
</evidence>
<dbReference type="Pfam" id="PF05195">
    <property type="entry name" value="AMP_N"/>
    <property type="match status" value="1"/>
</dbReference>
<evidence type="ECO:0000256" key="4">
    <source>
        <dbReference type="ARBA" id="ARBA00012574"/>
    </source>
</evidence>
<comment type="cofactor">
    <cofactor evidence="2">
        <name>Mn(2+)</name>
        <dbReference type="ChEBI" id="CHEBI:29035"/>
    </cofactor>
</comment>
<gene>
    <name evidence="9" type="ORF">EDD59_11541</name>
</gene>
<dbReference type="PANTHER" id="PTHR43226">
    <property type="entry name" value="XAA-PRO AMINOPEPTIDASE 3"/>
    <property type="match status" value="1"/>
</dbReference>
<sequence>METSFYRQNRKEFAEHMKPGDAALFYCGETIRRSCDENYEFFANRNFIYLCGIEQKESVLLLEKEGESCLETLYILEPDFMKERWEGSRITADRAEIISGVSNIKFIKEFPNDVKRVFEKIGVGTIYLDIDRVPGQLLKSCADRMEEYLIQTYPHVKIKNALPVMKKMRTVKKPCEIEAMEVAQRITKAGIEAMMKSSHPGMYEYQYKAEFDYALAQHNGVTAPFSIISAGENNFYIHYDSFTGRAAAGDMVLNDVGARWDYEVTDVSRGWPCSGKFSDKQRLLYECAYRTSEYMFQTLKPGIPMEEVDTAIRRYNFEQLKEAGVCRNYDEIGTYMWHKGAHHVGLDVHDAVDVADAVTVPGMVFCIDVGIYHEEWGIGFRLEDNCLITTDGCRNLSKDTPRTVEEIEGVMKKGTLY</sequence>
<dbReference type="RefSeq" id="WP_165920919.1">
    <property type="nucleotide sequence ID" value="NZ_DAIRMY010000086.1"/>
</dbReference>
<evidence type="ECO:0000256" key="3">
    <source>
        <dbReference type="ARBA" id="ARBA00008766"/>
    </source>
</evidence>
<dbReference type="AlphaFoldDB" id="A0A4V2URI5"/>
<dbReference type="EC" id="3.4.11.9" evidence="4"/>
<protein>
    <recommendedName>
        <fullName evidence="4">Xaa-Pro aminopeptidase</fullName>
        <ecNumber evidence="4">3.4.11.9</ecNumber>
    </recommendedName>
</protein>
<dbReference type="Gene3D" id="3.90.230.10">
    <property type="entry name" value="Creatinase/methionine aminopeptidase superfamily"/>
    <property type="match status" value="1"/>
</dbReference>
<dbReference type="Pfam" id="PF00557">
    <property type="entry name" value="Peptidase_M24"/>
    <property type="match status" value="1"/>
</dbReference>
<evidence type="ECO:0000256" key="1">
    <source>
        <dbReference type="ARBA" id="ARBA00001424"/>
    </source>
</evidence>
<organism evidence="9 10">
    <name type="scientific">Muricomes intestini</name>
    <dbReference type="NCBI Taxonomy" id="1796634"/>
    <lineage>
        <taxon>Bacteria</taxon>
        <taxon>Bacillati</taxon>
        <taxon>Bacillota</taxon>
        <taxon>Clostridia</taxon>
        <taxon>Lachnospirales</taxon>
        <taxon>Lachnospiraceae</taxon>
        <taxon>Muricomes</taxon>
    </lineage>
</organism>
<keyword evidence="9" id="KW-0031">Aminopeptidase</keyword>
<proteinExistence type="inferred from homology"/>
<evidence type="ECO:0000256" key="7">
    <source>
        <dbReference type="ARBA" id="ARBA00023211"/>
    </source>
</evidence>
<dbReference type="SUPFAM" id="SSF53092">
    <property type="entry name" value="Creatinase/prolidase N-terminal domain"/>
    <property type="match status" value="1"/>
</dbReference>
<dbReference type="GO" id="GO:0006508">
    <property type="term" value="P:proteolysis"/>
    <property type="evidence" value="ECO:0007669"/>
    <property type="project" value="TreeGrafter"/>
</dbReference>
<keyword evidence="6" id="KW-0378">Hydrolase</keyword>
<evidence type="ECO:0000256" key="6">
    <source>
        <dbReference type="ARBA" id="ARBA00022801"/>
    </source>
</evidence>
<dbReference type="InterPro" id="IPR036005">
    <property type="entry name" value="Creatinase/aminopeptidase-like"/>
</dbReference>
<dbReference type="InterPro" id="IPR052433">
    <property type="entry name" value="X-Pro_dipept-like"/>
</dbReference>
<comment type="similarity">
    <text evidence="3">Belongs to the peptidase M24B family.</text>
</comment>
<keyword evidence="9" id="KW-0645">Protease</keyword>
<comment type="caution">
    <text evidence="9">The sequence shown here is derived from an EMBL/GenBank/DDBJ whole genome shotgun (WGS) entry which is preliminary data.</text>
</comment>
<dbReference type="SUPFAM" id="SSF55920">
    <property type="entry name" value="Creatinase/aminopeptidase"/>
    <property type="match status" value="1"/>
</dbReference>
<dbReference type="InterPro" id="IPR029149">
    <property type="entry name" value="Creatin/AminoP/Spt16_N"/>
</dbReference>
<dbReference type="GO" id="GO:0005829">
    <property type="term" value="C:cytosol"/>
    <property type="evidence" value="ECO:0007669"/>
    <property type="project" value="TreeGrafter"/>
</dbReference>
<dbReference type="GO" id="GO:0070006">
    <property type="term" value="F:metalloaminopeptidase activity"/>
    <property type="evidence" value="ECO:0007669"/>
    <property type="project" value="InterPro"/>
</dbReference>
<dbReference type="EMBL" id="SLZZ01000015">
    <property type="protein sequence ID" value="TCS77722.1"/>
    <property type="molecule type" value="Genomic_DNA"/>
</dbReference>
<dbReference type="Gene3D" id="3.40.350.10">
    <property type="entry name" value="Creatinase/prolidase N-terminal domain"/>
    <property type="match status" value="1"/>
</dbReference>
<dbReference type="PANTHER" id="PTHR43226:SF4">
    <property type="entry name" value="XAA-PRO AMINOPEPTIDASE 3"/>
    <property type="match status" value="1"/>
</dbReference>
<evidence type="ECO:0000313" key="9">
    <source>
        <dbReference type="EMBL" id="TCS77722.1"/>
    </source>
</evidence>
<name>A0A4V2URI5_9FIRM</name>
<reference evidence="9 10" key="1">
    <citation type="submission" date="2019-03" db="EMBL/GenBank/DDBJ databases">
        <title>Genomic Encyclopedia of Type Strains, Phase IV (KMG-IV): sequencing the most valuable type-strain genomes for metagenomic binning, comparative biology and taxonomic classification.</title>
        <authorList>
            <person name="Goeker M."/>
        </authorList>
    </citation>
    <scope>NUCLEOTIDE SEQUENCE [LARGE SCALE GENOMIC DNA]</scope>
    <source>
        <strain evidence="9 10">DSM 29489</strain>
    </source>
</reference>
<accession>A0A4V2URI5</accession>
<comment type="catalytic activity">
    <reaction evidence="1">
        <text>Release of any N-terminal amino acid, including proline, that is linked to proline, even from a dipeptide or tripeptide.</text>
        <dbReference type="EC" id="3.4.11.9"/>
    </reaction>
</comment>
<dbReference type="SMART" id="SM01011">
    <property type="entry name" value="AMP_N"/>
    <property type="match status" value="1"/>
</dbReference>
<evidence type="ECO:0000256" key="5">
    <source>
        <dbReference type="ARBA" id="ARBA00022723"/>
    </source>
</evidence>